<proteinExistence type="predicted"/>
<evidence type="ECO:0000313" key="2">
    <source>
        <dbReference type="EMBL" id="GAL71219.1"/>
    </source>
</evidence>
<dbReference type="Proteomes" id="UP000029646">
    <property type="component" value="Unassembled WGS sequence"/>
</dbReference>
<gene>
    <name evidence="1" type="ORF">JCM19301_819</name>
    <name evidence="2" type="ORF">JCM19302_648</name>
    <name evidence="3" type="ORF">JCM19538_2636</name>
</gene>
<dbReference type="Proteomes" id="UP000030184">
    <property type="component" value="Unassembled WGS sequence"/>
</dbReference>
<dbReference type="Proteomes" id="UP000029641">
    <property type="component" value="Unassembled WGS sequence"/>
</dbReference>
<keyword evidence="5" id="KW-1185">Reference proteome</keyword>
<protein>
    <submittedName>
        <fullName evidence="1">Uncharacterized protein</fullName>
    </submittedName>
</protein>
<dbReference type="EMBL" id="BBNY01000001">
    <property type="protein sequence ID" value="GAL88273.1"/>
    <property type="molecule type" value="Genomic_DNA"/>
</dbReference>
<sequence length="81" mass="9828">MWAVINKGLKKEDRLPLTFSPDMKLEDFVKCNLSIEKVLISIYCTELLDGDFSKMTYYEDSFEIKSKELYNYYNERYYKRI</sequence>
<dbReference type="EMBL" id="BBNS01000010">
    <property type="protein sequence ID" value="GAL71219.1"/>
    <property type="molecule type" value="Genomic_DNA"/>
</dbReference>
<evidence type="ECO:0000313" key="5">
    <source>
        <dbReference type="Proteomes" id="UP000030184"/>
    </source>
</evidence>
<dbReference type="STRING" id="504487.JCM19538_2636"/>
<reference evidence="5" key="1">
    <citation type="journal article" date="2014" name="Genome Announc.">
        <title>Draft Genome Sequence of Marine Flavobacterium Jejuia pallidilutea Strain 11shimoA1 and Pigmentation Mutants.</title>
        <authorList>
            <person name="Takatani N."/>
            <person name="Nakanishi M."/>
            <person name="Meirelles P."/>
            <person name="Mino S."/>
            <person name="Suda W."/>
            <person name="Oshima K."/>
            <person name="Hattori M."/>
            <person name="Ohkuma M."/>
            <person name="Hosokawa M."/>
            <person name="Miyashita K."/>
            <person name="Thompson F.L."/>
            <person name="Niwa A."/>
            <person name="Sawabe T."/>
            <person name="Sawabe T."/>
        </authorList>
    </citation>
    <scope>NUCLEOTIDE SEQUENCE [LARGE SCALE GENOMIC DNA]</scope>
    <source>
        <strain evidence="5">JCM 19538</strain>
    </source>
</reference>
<evidence type="ECO:0000313" key="1">
    <source>
        <dbReference type="EMBL" id="GAL66254.1"/>
    </source>
</evidence>
<comment type="caution">
    <text evidence="1">The sequence shown here is derived from an EMBL/GenBank/DDBJ whole genome shotgun (WGS) entry which is preliminary data.</text>
</comment>
<organism evidence="1 4">
    <name type="scientific">Jejuia pallidilutea</name>
    <dbReference type="NCBI Taxonomy" id="504487"/>
    <lineage>
        <taxon>Bacteria</taxon>
        <taxon>Pseudomonadati</taxon>
        <taxon>Bacteroidota</taxon>
        <taxon>Flavobacteriia</taxon>
        <taxon>Flavobacteriales</taxon>
        <taxon>Flavobacteriaceae</taxon>
        <taxon>Jejuia</taxon>
    </lineage>
</organism>
<evidence type="ECO:0000313" key="3">
    <source>
        <dbReference type="EMBL" id="GAL88273.1"/>
    </source>
</evidence>
<accession>A0A090VSG9</accession>
<dbReference type="AlphaFoldDB" id="A0A090VSG9"/>
<name>A0A090VSG9_9FLAO</name>
<dbReference type="EMBL" id="BBNR01000003">
    <property type="protein sequence ID" value="GAL66254.1"/>
    <property type="molecule type" value="Genomic_DNA"/>
</dbReference>
<evidence type="ECO:0000313" key="4">
    <source>
        <dbReference type="Proteomes" id="UP000029641"/>
    </source>
</evidence>